<reference evidence="2" key="1">
    <citation type="submission" date="2021-01" db="EMBL/GenBank/DDBJ databases">
        <title>Caligus Genome Assembly.</title>
        <authorList>
            <person name="Gallardo-Escarate C."/>
        </authorList>
    </citation>
    <scope>NUCLEOTIDE SEQUENCE [LARGE SCALE GENOMIC DNA]</scope>
</reference>
<name>A0A7T8HK51_CALRO</name>
<organism evidence="1 2">
    <name type="scientific">Caligus rogercresseyi</name>
    <name type="common">Sea louse</name>
    <dbReference type="NCBI Taxonomy" id="217165"/>
    <lineage>
        <taxon>Eukaryota</taxon>
        <taxon>Metazoa</taxon>
        <taxon>Ecdysozoa</taxon>
        <taxon>Arthropoda</taxon>
        <taxon>Crustacea</taxon>
        <taxon>Multicrustacea</taxon>
        <taxon>Hexanauplia</taxon>
        <taxon>Copepoda</taxon>
        <taxon>Siphonostomatoida</taxon>
        <taxon>Caligidae</taxon>
        <taxon>Caligus</taxon>
    </lineage>
</organism>
<protein>
    <submittedName>
        <fullName evidence="1">Uncharacterized protein</fullName>
    </submittedName>
</protein>
<dbReference type="AlphaFoldDB" id="A0A7T8HK51"/>
<sequence length="59" mass="7077">MKQRKEWMAERQAGYPPKKVMICISWDWEGMVHGGIFERNVTVNKELYVDQLHRVNETI</sequence>
<dbReference type="GO" id="GO:0003676">
    <property type="term" value="F:nucleic acid binding"/>
    <property type="evidence" value="ECO:0007669"/>
    <property type="project" value="InterPro"/>
</dbReference>
<keyword evidence="2" id="KW-1185">Reference proteome</keyword>
<evidence type="ECO:0000313" key="1">
    <source>
        <dbReference type="EMBL" id="QQP51365.1"/>
    </source>
</evidence>
<proteinExistence type="predicted"/>
<dbReference type="EMBL" id="CP045897">
    <property type="protein sequence ID" value="QQP51365.1"/>
    <property type="molecule type" value="Genomic_DNA"/>
</dbReference>
<accession>A0A7T8HK51</accession>
<dbReference type="Pfam" id="PF01359">
    <property type="entry name" value="Transposase_1"/>
    <property type="match status" value="1"/>
</dbReference>
<dbReference type="Gene3D" id="3.30.420.10">
    <property type="entry name" value="Ribonuclease H-like superfamily/Ribonuclease H"/>
    <property type="match status" value="1"/>
</dbReference>
<dbReference type="Proteomes" id="UP000595437">
    <property type="component" value="Chromosome 8"/>
</dbReference>
<gene>
    <name evidence="1" type="ORF">FKW44_012703</name>
</gene>
<dbReference type="InterPro" id="IPR001888">
    <property type="entry name" value="Transposase_1"/>
</dbReference>
<dbReference type="OrthoDB" id="6508494at2759"/>
<dbReference type="InterPro" id="IPR036397">
    <property type="entry name" value="RNaseH_sf"/>
</dbReference>
<evidence type="ECO:0000313" key="2">
    <source>
        <dbReference type="Proteomes" id="UP000595437"/>
    </source>
</evidence>